<name>A0A7M1R0R0_9ACTO</name>
<dbReference type="InterPro" id="IPR003682">
    <property type="entry name" value="rRNA_ssu_MeTfrase_G"/>
</dbReference>
<dbReference type="EC" id="2.1.1.-" evidence="6"/>
<dbReference type="PANTHER" id="PTHR31760:SF0">
    <property type="entry name" value="S-ADENOSYL-L-METHIONINE-DEPENDENT METHYLTRANSFERASES SUPERFAMILY PROTEIN"/>
    <property type="match status" value="1"/>
</dbReference>
<dbReference type="SUPFAM" id="SSF53335">
    <property type="entry name" value="S-adenosyl-L-methionine-dependent methyltransferases"/>
    <property type="match status" value="1"/>
</dbReference>
<organism evidence="7 8">
    <name type="scientific">Trueperella pecoris</name>
    <dbReference type="NCBI Taxonomy" id="2733571"/>
    <lineage>
        <taxon>Bacteria</taxon>
        <taxon>Bacillati</taxon>
        <taxon>Actinomycetota</taxon>
        <taxon>Actinomycetes</taxon>
        <taxon>Actinomycetales</taxon>
        <taxon>Actinomycetaceae</taxon>
        <taxon>Trueperella</taxon>
    </lineage>
</organism>
<keyword evidence="4 6" id="KW-0808">Transferase</keyword>
<evidence type="ECO:0000256" key="5">
    <source>
        <dbReference type="ARBA" id="ARBA00022691"/>
    </source>
</evidence>
<dbReference type="EMBL" id="CP063212">
    <property type="protein sequence ID" value="QOR47736.1"/>
    <property type="molecule type" value="Genomic_DNA"/>
</dbReference>
<keyword evidence="1 6" id="KW-0963">Cytoplasm</keyword>
<evidence type="ECO:0000256" key="2">
    <source>
        <dbReference type="ARBA" id="ARBA00022552"/>
    </source>
</evidence>
<reference evidence="7 8" key="1">
    <citation type="submission" date="2020-10" db="EMBL/GenBank/DDBJ databases">
        <title>Trueperella pecoris sp. nov. isolated from bovine and porcine specimens.</title>
        <authorList>
            <person name="Schoenecker L."/>
            <person name="Schnydrig P."/>
            <person name="Brodard I."/>
            <person name="Thomann A."/>
            <person name="Hemphill A."/>
            <person name="Rodriguez-Campos S."/>
            <person name="Perreten V."/>
            <person name="Jores J."/>
            <person name="Kittl S."/>
        </authorList>
    </citation>
    <scope>NUCLEOTIDE SEQUENCE [LARGE SCALE GENOMIC DNA]</scope>
    <source>
        <strain evidence="7 8">19OD0592</strain>
    </source>
</reference>
<evidence type="ECO:0000256" key="4">
    <source>
        <dbReference type="ARBA" id="ARBA00022679"/>
    </source>
</evidence>
<keyword evidence="2 6" id="KW-0698">rRNA processing</keyword>
<proteinExistence type="inferred from homology"/>
<dbReference type="HAMAP" id="MF_00074">
    <property type="entry name" value="16SrRNA_methyltr_G"/>
    <property type="match status" value="1"/>
</dbReference>
<dbReference type="AlphaFoldDB" id="A0A7M1R0R0"/>
<accession>A0A7M1R0R0</accession>
<dbReference type="Proteomes" id="UP000594961">
    <property type="component" value="Chromosome"/>
</dbReference>
<keyword evidence="5 6" id="KW-0949">S-adenosyl-L-methionine</keyword>
<comment type="function">
    <text evidence="6">Specifically methylates the N7 position of guanine in position 518 of 16S rRNA.</text>
</comment>
<protein>
    <recommendedName>
        <fullName evidence="6">Ribosomal RNA small subunit methyltransferase G</fullName>
        <ecNumber evidence="6">2.1.1.-</ecNumber>
    </recommendedName>
    <alternativeName>
        <fullName evidence="6">16S rRNA 7-methylguanosine methyltransferase</fullName>
        <shortName evidence="6">16S rRNA m7G methyltransferase</shortName>
    </alternativeName>
</protein>
<gene>
    <name evidence="6 7" type="primary">rsmG</name>
    <name evidence="7" type="ORF">INS90_10970</name>
</gene>
<dbReference type="CDD" id="cd02440">
    <property type="entry name" value="AdoMet_MTases"/>
    <property type="match status" value="1"/>
</dbReference>
<comment type="similarity">
    <text evidence="6">Belongs to the methyltransferase superfamily. RNA methyltransferase RsmG family.</text>
</comment>
<comment type="subcellular location">
    <subcellularLocation>
        <location evidence="6">Cytoplasm</location>
    </subcellularLocation>
</comment>
<feature type="binding site" evidence="6">
    <location>
        <position position="148"/>
    </location>
    <ligand>
        <name>S-adenosyl-L-methionine</name>
        <dbReference type="ChEBI" id="CHEBI:59789"/>
    </ligand>
</feature>
<dbReference type="GO" id="GO:0070043">
    <property type="term" value="F:rRNA (guanine-N7-)-methyltransferase activity"/>
    <property type="evidence" value="ECO:0007669"/>
    <property type="project" value="UniProtKB-UniRule"/>
</dbReference>
<feature type="binding site" evidence="6">
    <location>
        <position position="82"/>
    </location>
    <ligand>
        <name>S-adenosyl-L-methionine</name>
        <dbReference type="ChEBI" id="CHEBI:59789"/>
    </ligand>
</feature>
<keyword evidence="3 6" id="KW-0489">Methyltransferase</keyword>
<dbReference type="InterPro" id="IPR029063">
    <property type="entry name" value="SAM-dependent_MTases_sf"/>
</dbReference>
<evidence type="ECO:0000313" key="8">
    <source>
        <dbReference type="Proteomes" id="UP000594961"/>
    </source>
</evidence>
<comment type="caution">
    <text evidence="6">Lacks conserved residue(s) required for the propagation of feature annotation.</text>
</comment>
<dbReference type="Gene3D" id="3.40.50.150">
    <property type="entry name" value="Vaccinia Virus protein VP39"/>
    <property type="match status" value="1"/>
</dbReference>
<evidence type="ECO:0000256" key="1">
    <source>
        <dbReference type="ARBA" id="ARBA00022490"/>
    </source>
</evidence>
<evidence type="ECO:0000313" key="7">
    <source>
        <dbReference type="EMBL" id="QOR47736.1"/>
    </source>
</evidence>
<dbReference type="NCBIfam" id="TIGR00138">
    <property type="entry name" value="rsmG_gidB"/>
    <property type="match status" value="1"/>
</dbReference>
<dbReference type="PANTHER" id="PTHR31760">
    <property type="entry name" value="S-ADENOSYL-L-METHIONINE-DEPENDENT METHYLTRANSFERASES SUPERFAMILY PROTEIN"/>
    <property type="match status" value="1"/>
</dbReference>
<dbReference type="GO" id="GO:0005829">
    <property type="term" value="C:cytosol"/>
    <property type="evidence" value="ECO:0007669"/>
    <property type="project" value="TreeGrafter"/>
</dbReference>
<feature type="binding site" evidence="6">
    <location>
        <position position="87"/>
    </location>
    <ligand>
        <name>S-adenosyl-L-methionine</name>
        <dbReference type="ChEBI" id="CHEBI:59789"/>
    </ligand>
</feature>
<evidence type="ECO:0000256" key="3">
    <source>
        <dbReference type="ARBA" id="ARBA00022603"/>
    </source>
</evidence>
<sequence>MIDEGGRVQDSRVEEAPAGGAEHFGVEAWAKLTGFGRMLVDEGELRGLIGPRELVRLWSRHILNSTAVAEFLPESGTVADVGSGAGFPGVVLAILRPDLRFDLIETMERRTQCLEDVKDELGLQNVRVIRSRAEDLPASYKVEATTARAVAALKKLLPWTLPLLVPGGKLVALKGGRAEQEIFEAEKQLITYGAQSAHTHDVDVWGTNEGTRIVEVVKVRA</sequence>
<evidence type="ECO:0000256" key="6">
    <source>
        <dbReference type="HAMAP-Rule" id="MF_00074"/>
    </source>
</evidence>
<feature type="binding site" evidence="6">
    <location>
        <begin position="133"/>
        <end position="134"/>
    </location>
    <ligand>
        <name>S-adenosyl-L-methionine</name>
        <dbReference type="ChEBI" id="CHEBI:59789"/>
    </ligand>
</feature>
<dbReference type="Pfam" id="PF02527">
    <property type="entry name" value="GidB"/>
    <property type="match status" value="1"/>
</dbReference>